<comment type="catalytic activity">
    <reaction evidence="9">
        <text>L-seryl-[protein] + ATP = O-phospho-L-seryl-[protein] + ADP + H(+)</text>
        <dbReference type="Rhea" id="RHEA:17989"/>
        <dbReference type="Rhea" id="RHEA-COMP:9863"/>
        <dbReference type="Rhea" id="RHEA-COMP:11604"/>
        <dbReference type="ChEBI" id="CHEBI:15378"/>
        <dbReference type="ChEBI" id="CHEBI:29999"/>
        <dbReference type="ChEBI" id="CHEBI:30616"/>
        <dbReference type="ChEBI" id="CHEBI:83421"/>
        <dbReference type="ChEBI" id="CHEBI:456216"/>
        <dbReference type="EC" id="2.7.11.1"/>
    </reaction>
</comment>
<organism evidence="12 13">
    <name type="scientific">Lachancea mirantina</name>
    <dbReference type="NCBI Taxonomy" id="1230905"/>
    <lineage>
        <taxon>Eukaryota</taxon>
        <taxon>Fungi</taxon>
        <taxon>Dikarya</taxon>
        <taxon>Ascomycota</taxon>
        <taxon>Saccharomycotina</taxon>
        <taxon>Saccharomycetes</taxon>
        <taxon>Saccharomycetales</taxon>
        <taxon>Saccharomycetaceae</taxon>
        <taxon>Lachancea</taxon>
    </lineage>
</organism>
<reference evidence="13" key="1">
    <citation type="submission" date="2016-03" db="EMBL/GenBank/DDBJ databases">
        <authorList>
            <person name="Devillers H."/>
        </authorList>
    </citation>
    <scope>NUCLEOTIDE SEQUENCE [LARGE SCALE GENOMIC DNA]</scope>
</reference>
<keyword evidence="5 10" id="KW-0547">Nucleotide-binding</keyword>
<evidence type="ECO:0000313" key="13">
    <source>
        <dbReference type="Proteomes" id="UP000191024"/>
    </source>
</evidence>
<evidence type="ECO:0000256" key="5">
    <source>
        <dbReference type="ARBA" id="ARBA00022741"/>
    </source>
</evidence>
<dbReference type="SMART" id="SM00220">
    <property type="entry name" value="S_TKc"/>
    <property type="match status" value="1"/>
</dbReference>
<dbReference type="InterPro" id="IPR046409">
    <property type="entry name" value="PDC10_dimerisation_sf"/>
</dbReference>
<dbReference type="GO" id="GO:0005737">
    <property type="term" value="C:cytoplasm"/>
    <property type="evidence" value="ECO:0007669"/>
    <property type="project" value="TreeGrafter"/>
</dbReference>
<evidence type="ECO:0000313" key="12">
    <source>
        <dbReference type="EMBL" id="SCU95064.1"/>
    </source>
</evidence>
<evidence type="ECO:0000256" key="10">
    <source>
        <dbReference type="PROSITE-ProRule" id="PRU10141"/>
    </source>
</evidence>
<name>A0A1G4JVK1_9SACH</name>
<dbReference type="InterPro" id="IPR017441">
    <property type="entry name" value="Protein_kinase_ATP_BS"/>
</dbReference>
<dbReference type="SUPFAM" id="SSF56112">
    <property type="entry name" value="Protein kinase-like (PK-like)"/>
    <property type="match status" value="1"/>
</dbReference>
<dbReference type="InterPro" id="IPR000719">
    <property type="entry name" value="Prot_kinase_dom"/>
</dbReference>
<dbReference type="InterPro" id="IPR050629">
    <property type="entry name" value="STE20/SPS1-PAK"/>
</dbReference>
<dbReference type="PROSITE" id="PS50011">
    <property type="entry name" value="PROTEIN_KINASE_DOM"/>
    <property type="match status" value="1"/>
</dbReference>
<evidence type="ECO:0000259" key="11">
    <source>
        <dbReference type="PROSITE" id="PS50011"/>
    </source>
</evidence>
<dbReference type="PANTHER" id="PTHR48012">
    <property type="entry name" value="STERILE20-LIKE KINASE, ISOFORM B-RELATED"/>
    <property type="match status" value="1"/>
</dbReference>
<dbReference type="GO" id="GO:0005524">
    <property type="term" value="F:ATP binding"/>
    <property type="evidence" value="ECO:0007669"/>
    <property type="project" value="UniProtKB-UniRule"/>
</dbReference>
<dbReference type="InterPro" id="IPR011009">
    <property type="entry name" value="Kinase-like_dom_sf"/>
</dbReference>
<evidence type="ECO:0000256" key="7">
    <source>
        <dbReference type="ARBA" id="ARBA00022840"/>
    </source>
</evidence>
<keyword evidence="4" id="KW-0808">Transferase</keyword>
<dbReference type="Gene3D" id="1.10.12.70">
    <property type="match status" value="1"/>
</dbReference>
<keyword evidence="13" id="KW-1185">Reference proteome</keyword>
<keyword evidence="7 10" id="KW-0067">ATP-binding</keyword>
<dbReference type="GO" id="GO:0031505">
    <property type="term" value="P:fungal-type cell wall organization"/>
    <property type="evidence" value="ECO:0007669"/>
    <property type="project" value="UniProtKB-ARBA"/>
</dbReference>
<feature type="binding site" evidence="10">
    <location>
        <position position="38"/>
    </location>
    <ligand>
        <name>ATP</name>
        <dbReference type="ChEBI" id="CHEBI:30616"/>
    </ligand>
</feature>
<dbReference type="PROSITE" id="PS00107">
    <property type="entry name" value="PROTEIN_KINASE_ATP"/>
    <property type="match status" value="1"/>
</dbReference>
<comment type="similarity">
    <text evidence="1">Belongs to the protein kinase superfamily. STE Ser/Thr protein kinase family. STE20 subfamily.</text>
</comment>
<dbReference type="PANTHER" id="PTHR48012:SF10">
    <property type="entry name" value="FI20177P1"/>
    <property type="match status" value="1"/>
</dbReference>
<dbReference type="STRING" id="1230905.A0A1G4JVK1"/>
<dbReference type="EC" id="2.7.11.1" evidence="2"/>
<dbReference type="OrthoDB" id="248923at2759"/>
<gene>
    <name evidence="12" type="ORF">LAMI_0F00804G</name>
</gene>
<dbReference type="AlphaFoldDB" id="A0A1G4JVK1"/>
<protein>
    <recommendedName>
        <fullName evidence="2">non-specific serine/threonine protein kinase</fullName>
        <ecNumber evidence="2">2.7.11.1</ecNumber>
    </recommendedName>
</protein>
<dbReference type="EMBL" id="LT598467">
    <property type="protein sequence ID" value="SCU95064.1"/>
    <property type="molecule type" value="Genomic_DNA"/>
</dbReference>
<dbReference type="FunFam" id="1.10.510.10:FF:000499">
    <property type="entry name" value="Serine/threonine-protein kinase KIC1"/>
    <property type="match status" value="1"/>
</dbReference>
<evidence type="ECO:0000256" key="3">
    <source>
        <dbReference type="ARBA" id="ARBA00022527"/>
    </source>
</evidence>
<proteinExistence type="inferred from homology"/>
<keyword evidence="3" id="KW-0723">Serine/threonine-protein kinase</keyword>
<evidence type="ECO:0000256" key="9">
    <source>
        <dbReference type="ARBA" id="ARBA00048679"/>
    </source>
</evidence>
<accession>A0A1G4JVK1</accession>
<evidence type="ECO:0000256" key="1">
    <source>
        <dbReference type="ARBA" id="ARBA00008874"/>
    </source>
</evidence>
<evidence type="ECO:0000256" key="2">
    <source>
        <dbReference type="ARBA" id="ARBA00012513"/>
    </source>
</evidence>
<evidence type="ECO:0000256" key="8">
    <source>
        <dbReference type="ARBA" id="ARBA00047899"/>
    </source>
</evidence>
<evidence type="ECO:0000256" key="4">
    <source>
        <dbReference type="ARBA" id="ARBA00022679"/>
    </source>
</evidence>
<dbReference type="Proteomes" id="UP000191024">
    <property type="component" value="Chromosome F"/>
</dbReference>
<evidence type="ECO:0000256" key="6">
    <source>
        <dbReference type="ARBA" id="ARBA00022777"/>
    </source>
</evidence>
<dbReference type="Gene3D" id="1.10.510.10">
    <property type="entry name" value="Transferase(Phosphotransferase) domain 1"/>
    <property type="match status" value="1"/>
</dbReference>
<dbReference type="GO" id="GO:0004674">
    <property type="term" value="F:protein serine/threonine kinase activity"/>
    <property type="evidence" value="ECO:0007669"/>
    <property type="project" value="UniProtKB-KW"/>
</dbReference>
<dbReference type="Pfam" id="PF00069">
    <property type="entry name" value="Pkinase"/>
    <property type="match status" value="1"/>
</dbReference>
<keyword evidence="6" id="KW-0418">Kinase</keyword>
<sequence length="476" mass="54282">MTQGPSEIYELKECVGRGSFGDVYRAIDKRTCEEVAIKIINLEESKDDIEILAQEIYFLSELKSEYVTRYLGTYVEDVCIWIVMEYCGGGSCSDILRHIPDNKLAEHKVAYIISGVVLGLQYLHSQRKIHRDVKAANILLTNEGDVKLADFGVSGELMATTKRTTFVGTPYWMAPEVITRKTDGYDEKADIWSLGITVIELLTGQPPYAKHDPMKVLMNIPFKRPPRLQGRFSHAARDFISQCLNKDAASRPSASQLLEHKFLTRTTWKSLANLKREVDLVKSIKVKINYAKHPRFSVVDKIYTASVRRLGHSWDFGPHVLKQDSPRSLISKVKKVNAVYAESDDLSPNSENSPLTGLISANIKTPFTNITTPTIKYNIHEKDLDISMGIYEGEKITDNLECVNDNELDYLKHIILFSFERIRARARSKDTRVSVDHLRDVFKEAEKSQPGLSEAFVEEIYMRMEEIRRYIVETSM</sequence>
<comment type="catalytic activity">
    <reaction evidence="8">
        <text>L-threonyl-[protein] + ATP = O-phospho-L-threonyl-[protein] + ADP + H(+)</text>
        <dbReference type="Rhea" id="RHEA:46608"/>
        <dbReference type="Rhea" id="RHEA-COMP:11060"/>
        <dbReference type="Rhea" id="RHEA-COMP:11605"/>
        <dbReference type="ChEBI" id="CHEBI:15378"/>
        <dbReference type="ChEBI" id="CHEBI:30013"/>
        <dbReference type="ChEBI" id="CHEBI:30616"/>
        <dbReference type="ChEBI" id="CHEBI:61977"/>
        <dbReference type="ChEBI" id="CHEBI:456216"/>
        <dbReference type="EC" id="2.7.11.1"/>
    </reaction>
</comment>
<feature type="domain" description="Protein kinase" evidence="11">
    <location>
        <begin position="9"/>
        <end position="263"/>
    </location>
</feature>